<dbReference type="AlphaFoldDB" id="W1NK45"/>
<dbReference type="SMART" id="SM00547">
    <property type="entry name" value="ZnF_RBZ"/>
    <property type="match status" value="4"/>
</dbReference>
<evidence type="ECO:0000256" key="5">
    <source>
        <dbReference type="SAM" id="MobiDB-lite"/>
    </source>
</evidence>
<evidence type="ECO:0000256" key="2">
    <source>
        <dbReference type="ARBA" id="ARBA00022771"/>
    </source>
</evidence>
<evidence type="ECO:0000313" key="7">
    <source>
        <dbReference type="EMBL" id="ERM95836.1"/>
    </source>
</evidence>
<evidence type="ECO:0000256" key="4">
    <source>
        <dbReference type="PROSITE-ProRule" id="PRU00322"/>
    </source>
</evidence>
<dbReference type="InterPro" id="IPR001876">
    <property type="entry name" value="Znf_RanBP2"/>
</dbReference>
<dbReference type="SUPFAM" id="SSF90209">
    <property type="entry name" value="Ran binding protein zinc finger-like"/>
    <property type="match status" value="4"/>
</dbReference>
<feature type="domain" description="RanBP2-type" evidence="6">
    <location>
        <begin position="261"/>
        <end position="290"/>
    </location>
</feature>
<feature type="domain" description="RanBP2-type" evidence="6">
    <location>
        <begin position="294"/>
        <end position="323"/>
    </location>
</feature>
<dbReference type="PROSITE" id="PS01358">
    <property type="entry name" value="ZF_RANBP2_1"/>
    <property type="match status" value="3"/>
</dbReference>
<proteinExistence type="predicted"/>
<protein>
    <recommendedName>
        <fullName evidence="6">RanBP2-type domain-containing protein</fullName>
    </recommendedName>
</protein>
<keyword evidence="2 4" id="KW-0863">Zinc-finger</keyword>
<dbReference type="Gramene" id="ERM95836">
    <property type="protein sequence ID" value="ERM95836"/>
    <property type="gene ID" value="AMTR_s00060p00085440"/>
</dbReference>
<evidence type="ECO:0000256" key="3">
    <source>
        <dbReference type="ARBA" id="ARBA00022833"/>
    </source>
</evidence>
<dbReference type="GO" id="GO:0003729">
    <property type="term" value="F:mRNA binding"/>
    <property type="evidence" value="ECO:0000318"/>
    <property type="project" value="GO_Central"/>
</dbReference>
<dbReference type="GO" id="GO:0005737">
    <property type="term" value="C:cytoplasm"/>
    <property type="evidence" value="ECO:0000318"/>
    <property type="project" value="GO_Central"/>
</dbReference>
<accession>W1NK45</accession>
<dbReference type="OMA" id="KEGHWLC"/>
<keyword evidence="1" id="KW-0479">Metal-binding</keyword>
<organism evidence="7 8">
    <name type="scientific">Amborella trichopoda</name>
    <dbReference type="NCBI Taxonomy" id="13333"/>
    <lineage>
        <taxon>Eukaryota</taxon>
        <taxon>Viridiplantae</taxon>
        <taxon>Streptophyta</taxon>
        <taxon>Embryophyta</taxon>
        <taxon>Tracheophyta</taxon>
        <taxon>Spermatophyta</taxon>
        <taxon>Magnoliopsida</taxon>
        <taxon>Amborellales</taxon>
        <taxon>Amborellaceae</taxon>
        <taxon>Amborella</taxon>
    </lineage>
</organism>
<dbReference type="EMBL" id="KI397373">
    <property type="protein sequence ID" value="ERM95836.1"/>
    <property type="molecule type" value="Genomic_DNA"/>
</dbReference>
<dbReference type="PROSITE" id="PS50199">
    <property type="entry name" value="ZF_RANBP2_2"/>
    <property type="match status" value="4"/>
</dbReference>
<dbReference type="Proteomes" id="UP000017836">
    <property type="component" value="Unassembled WGS sequence"/>
</dbReference>
<dbReference type="HOGENOM" id="CLU_038020_0_0_1"/>
<feature type="compositionally biased region" description="Basic and acidic residues" evidence="5">
    <location>
        <begin position="336"/>
        <end position="345"/>
    </location>
</feature>
<feature type="domain" description="RanBP2-type" evidence="6">
    <location>
        <begin position="222"/>
        <end position="251"/>
    </location>
</feature>
<feature type="region of interest" description="Disordered" evidence="5">
    <location>
        <begin position="325"/>
        <end position="380"/>
    </location>
</feature>
<name>W1NK45_AMBTC</name>
<dbReference type="PANTHER" id="PTHR23111">
    <property type="entry name" value="ZINC FINGER PROTEIN"/>
    <property type="match status" value="1"/>
</dbReference>
<evidence type="ECO:0000259" key="6">
    <source>
        <dbReference type="PROSITE" id="PS50199"/>
    </source>
</evidence>
<sequence length="380" mass="43193">MLRSRGYLDQTYSDGVLDDDEVPKDLNRVQTACVTFARERFDILKSLSKKDIQAIVDCGCPNLFRKAVNSAKRLRAFVNVDEGDVCSACNLRGSCDRAYVNAKEEEGARTVDIVRILLSYAMDPVVLSEGGKPHGRENVEVSARKLLTELVELSDTPLDPALPTSVLKSIPEKLQKVMMGQEMKKGDWICSQCDFMNFAKNVKCLQCGEGGPKRVDPEEEMKKGDWMCPECNFMNFARNVRCLKCKEVGPKRVNFDNVGKKKGDWTCPHCRFMNFARNTNCLRCQEKQPKRQLLPGEWECPSCDFLNYRRNMVCLQCNHKRPEEKGAQTLSSRGRGYNDESKSDDNFSDILPVSEDETEFAINRRKTPPQRRSSRAKDLA</sequence>
<dbReference type="PANTHER" id="PTHR23111:SF40">
    <property type="entry name" value="RNA-BINDING PROTEIN INVOLVED IN HETEROCHROMATIN ASSEMBLY-RELATED"/>
    <property type="match status" value="1"/>
</dbReference>
<evidence type="ECO:0000256" key="1">
    <source>
        <dbReference type="ARBA" id="ARBA00022723"/>
    </source>
</evidence>
<feature type="compositionally biased region" description="Basic residues" evidence="5">
    <location>
        <begin position="363"/>
        <end position="374"/>
    </location>
</feature>
<reference evidence="8" key="1">
    <citation type="journal article" date="2013" name="Science">
        <title>The Amborella genome and the evolution of flowering plants.</title>
        <authorList>
            <consortium name="Amborella Genome Project"/>
        </authorList>
    </citation>
    <scope>NUCLEOTIDE SEQUENCE [LARGE SCALE GENOMIC DNA]</scope>
</reference>
<evidence type="ECO:0000313" key="8">
    <source>
        <dbReference type="Proteomes" id="UP000017836"/>
    </source>
</evidence>
<dbReference type="Gene3D" id="4.10.1060.10">
    <property type="entry name" value="Zinc finger, RanBP2-type"/>
    <property type="match status" value="4"/>
</dbReference>
<keyword evidence="8" id="KW-1185">Reference proteome</keyword>
<dbReference type="GO" id="GO:0008270">
    <property type="term" value="F:zinc ion binding"/>
    <property type="evidence" value="ECO:0007669"/>
    <property type="project" value="UniProtKB-KW"/>
</dbReference>
<dbReference type="eggNOG" id="KOG4198">
    <property type="taxonomic scope" value="Eukaryota"/>
</dbReference>
<dbReference type="Pfam" id="PF00641">
    <property type="entry name" value="Zn_ribbon_RanBP"/>
    <property type="match status" value="4"/>
</dbReference>
<dbReference type="STRING" id="13333.W1NK45"/>
<feature type="domain" description="RanBP2-type" evidence="6">
    <location>
        <begin position="184"/>
        <end position="213"/>
    </location>
</feature>
<dbReference type="InterPro" id="IPR036443">
    <property type="entry name" value="Znf_RanBP2_sf"/>
</dbReference>
<gene>
    <name evidence="7" type="ORF">AMTR_s00060p00085440</name>
</gene>
<keyword evidence="3" id="KW-0862">Zinc</keyword>